<feature type="transmembrane region" description="Helical" evidence="11">
    <location>
        <begin position="9"/>
        <end position="31"/>
    </location>
</feature>
<keyword evidence="4 11" id="KW-0999">Mitochondrion inner membrane</keyword>
<evidence type="ECO:0000256" key="4">
    <source>
        <dbReference type="ARBA" id="ARBA00022792"/>
    </source>
</evidence>
<dbReference type="GeneID" id="28741697"/>
<organism evidence="13 14">
    <name type="scientific">Cyphellophora attinorum</name>
    <dbReference type="NCBI Taxonomy" id="1664694"/>
    <lineage>
        <taxon>Eukaryota</taxon>
        <taxon>Fungi</taxon>
        <taxon>Dikarya</taxon>
        <taxon>Ascomycota</taxon>
        <taxon>Pezizomycotina</taxon>
        <taxon>Eurotiomycetes</taxon>
        <taxon>Chaetothyriomycetidae</taxon>
        <taxon>Chaetothyriales</taxon>
        <taxon>Cyphellophoraceae</taxon>
        <taxon>Cyphellophora</taxon>
    </lineage>
</organism>
<dbReference type="InterPro" id="IPR012420">
    <property type="entry name" value="Cbp4"/>
</dbReference>
<evidence type="ECO:0000256" key="8">
    <source>
        <dbReference type="ARBA" id="ARBA00023186"/>
    </source>
</evidence>
<evidence type="ECO:0000256" key="6">
    <source>
        <dbReference type="ARBA" id="ARBA00023128"/>
    </source>
</evidence>
<comment type="similarity">
    <text evidence="2 11">Belongs to the CBP4 family.</text>
</comment>
<evidence type="ECO:0000256" key="12">
    <source>
        <dbReference type="SAM" id="MobiDB-lite"/>
    </source>
</evidence>
<dbReference type="AlphaFoldDB" id="A0A0N1P1G8"/>
<evidence type="ECO:0000256" key="5">
    <source>
        <dbReference type="ARBA" id="ARBA00022989"/>
    </source>
</evidence>
<evidence type="ECO:0000256" key="2">
    <source>
        <dbReference type="ARBA" id="ARBA00006780"/>
    </source>
</evidence>
<name>A0A0N1P1G8_9EURO</name>
<evidence type="ECO:0000256" key="11">
    <source>
        <dbReference type="RuleBase" id="RU368005"/>
    </source>
</evidence>
<comment type="function">
    <text evidence="9 11">Essential for the assembly of ubiquinol-cytochrome c reductase. It has a direct effect on the correct occurrence of the Rieske protein, core 4, core 5 and apocytochrome b.</text>
</comment>
<keyword evidence="3 11" id="KW-0812">Transmembrane</keyword>
<reference evidence="13 14" key="1">
    <citation type="submission" date="2015-06" db="EMBL/GenBank/DDBJ databases">
        <title>Draft genome of the ant-associated black yeast Phialophora attae CBS 131958.</title>
        <authorList>
            <person name="Moreno L.F."/>
            <person name="Stielow B.J."/>
            <person name="de Hoog S."/>
            <person name="Vicente V.A."/>
            <person name="Weiss V.A."/>
            <person name="de Vries M."/>
            <person name="Cruz L.M."/>
            <person name="Souza E.M."/>
        </authorList>
    </citation>
    <scope>NUCLEOTIDE SEQUENCE [LARGE SCALE GENOMIC DNA]</scope>
    <source>
        <strain evidence="13 14">CBS 131958</strain>
    </source>
</reference>
<dbReference type="OrthoDB" id="5576752at2759"/>
<keyword evidence="8 11" id="KW-0143">Chaperone</keyword>
<accession>A0A0N1P1G8</accession>
<keyword evidence="5 11" id="KW-1133">Transmembrane helix</keyword>
<dbReference type="PANTHER" id="PTHR28202:SF1">
    <property type="entry name" value="ASSEMBLY FACTOR CBP4"/>
    <property type="match status" value="1"/>
</dbReference>
<evidence type="ECO:0000256" key="10">
    <source>
        <dbReference type="ARBA" id="ARBA00031521"/>
    </source>
</evidence>
<evidence type="ECO:0000256" key="9">
    <source>
        <dbReference type="ARBA" id="ARBA00025413"/>
    </source>
</evidence>
<dbReference type="EMBL" id="LFJN01000009">
    <property type="protein sequence ID" value="KPI41780.1"/>
    <property type="molecule type" value="Genomic_DNA"/>
</dbReference>
<protein>
    <recommendedName>
        <fullName evidence="10 11">Cytochrome b mRNA-processing protein 4</fullName>
    </recommendedName>
</protein>
<comment type="subcellular location">
    <subcellularLocation>
        <location evidence="1 11">Mitochondrion inner membrane</location>
        <topology evidence="1 11">Single-pass membrane protein</topology>
    </subcellularLocation>
</comment>
<dbReference type="VEuPathDB" id="FungiDB:AB675_9297"/>
<dbReference type="Pfam" id="PF07960">
    <property type="entry name" value="CBP4"/>
    <property type="match status" value="1"/>
</dbReference>
<sequence>MSRASRGGMYFKLAAVFTVVSVGGPLGMYYLTPDPDALFQRFSPELQKRNLENRDRRMAEYEDFRTKMIEYSKSDKPIWVAAEEAREKARADIVARTRQEQRDRAEQQEAMKKEMAAGR</sequence>
<keyword evidence="14" id="KW-1185">Reference proteome</keyword>
<evidence type="ECO:0000256" key="1">
    <source>
        <dbReference type="ARBA" id="ARBA00004434"/>
    </source>
</evidence>
<dbReference type="GO" id="GO:0005743">
    <property type="term" value="C:mitochondrial inner membrane"/>
    <property type="evidence" value="ECO:0007669"/>
    <property type="project" value="UniProtKB-SubCell"/>
</dbReference>
<dbReference type="RefSeq" id="XP_018001743.1">
    <property type="nucleotide sequence ID" value="XM_018149817.1"/>
</dbReference>
<gene>
    <name evidence="13" type="ORF">AB675_9297</name>
</gene>
<evidence type="ECO:0000313" key="14">
    <source>
        <dbReference type="Proteomes" id="UP000038010"/>
    </source>
</evidence>
<keyword evidence="6 11" id="KW-0496">Mitochondrion</keyword>
<evidence type="ECO:0000256" key="7">
    <source>
        <dbReference type="ARBA" id="ARBA00023136"/>
    </source>
</evidence>
<evidence type="ECO:0000313" key="13">
    <source>
        <dbReference type="EMBL" id="KPI41780.1"/>
    </source>
</evidence>
<feature type="region of interest" description="Disordered" evidence="12">
    <location>
        <begin position="94"/>
        <end position="119"/>
    </location>
</feature>
<dbReference type="Proteomes" id="UP000038010">
    <property type="component" value="Unassembled WGS sequence"/>
</dbReference>
<keyword evidence="7 11" id="KW-0472">Membrane</keyword>
<dbReference type="GO" id="GO:0034551">
    <property type="term" value="P:mitochondrial respiratory chain complex III assembly"/>
    <property type="evidence" value="ECO:0007669"/>
    <property type="project" value="TreeGrafter"/>
</dbReference>
<dbReference type="PANTHER" id="PTHR28202">
    <property type="entry name" value="ASSEMBLY FACTOR CBP4"/>
    <property type="match status" value="1"/>
</dbReference>
<evidence type="ECO:0000256" key="3">
    <source>
        <dbReference type="ARBA" id="ARBA00022692"/>
    </source>
</evidence>
<comment type="caution">
    <text evidence="13">The sequence shown here is derived from an EMBL/GenBank/DDBJ whole genome shotgun (WGS) entry which is preliminary data.</text>
</comment>
<proteinExistence type="inferred from homology"/>